<dbReference type="EMBL" id="JAUSUB010000015">
    <property type="protein sequence ID" value="MDQ0271497.1"/>
    <property type="molecule type" value="Genomic_DNA"/>
</dbReference>
<dbReference type="Proteomes" id="UP001238088">
    <property type="component" value="Unassembled WGS sequence"/>
</dbReference>
<evidence type="ECO:0000256" key="1">
    <source>
        <dbReference type="SAM" id="MobiDB-lite"/>
    </source>
</evidence>
<keyword evidence="3" id="KW-1185">Reference proteome</keyword>
<name>A0ABU0AJQ3_9BACI</name>
<organism evidence="2 3">
    <name type="scientific">Cytobacillus purgationiresistens</name>
    <dbReference type="NCBI Taxonomy" id="863449"/>
    <lineage>
        <taxon>Bacteria</taxon>
        <taxon>Bacillati</taxon>
        <taxon>Bacillota</taxon>
        <taxon>Bacilli</taxon>
        <taxon>Bacillales</taxon>
        <taxon>Bacillaceae</taxon>
        <taxon>Cytobacillus</taxon>
    </lineage>
</organism>
<evidence type="ECO:0000313" key="2">
    <source>
        <dbReference type="EMBL" id="MDQ0271497.1"/>
    </source>
</evidence>
<reference evidence="2 3" key="1">
    <citation type="submission" date="2023-07" db="EMBL/GenBank/DDBJ databases">
        <title>Genomic Encyclopedia of Type Strains, Phase IV (KMG-IV): sequencing the most valuable type-strain genomes for metagenomic binning, comparative biology and taxonomic classification.</title>
        <authorList>
            <person name="Goeker M."/>
        </authorList>
    </citation>
    <scope>NUCLEOTIDE SEQUENCE [LARGE SCALE GENOMIC DNA]</scope>
    <source>
        <strain evidence="2 3">DSM 23494</strain>
    </source>
</reference>
<sequence>MITMLIGADVRDYYGSSGTGETPQEHSEAHRPPRGKRAPGEEINHYLRKAPKYTITA</sequence>
<protein>
    <submittedName>
        <fullName evidence="2">Uncharacterized protein</fullName>
    </submittedName>
</protein>
<feature type="region of interest" description="Disordered" evidence="1">
    <location>
        <begin position="12"/>
        <end position="42"/>
    </location>
</feature>
<comment type="caution">
    <text evidence="2">The sequence shown here is derived from an EMBL/GenBank/DDBJ whole genome shotgun (WGS) entry which is preliminary data.</text>
</comment>
<gene>
    <name evidence="2" type="ORF">J2S17_003385</name>
</gene>
<proteinExistence type="predicted"/>
<accession>A0ABU0AJQ3</accession>
<evidence type="ECO:0000313" key="3">
    <source>
        <dbReference type="Proteomes" id="UP001238088"/>
    </source>
</evidence>